<feature type="region of interest" description="Disordered" evidence="10">
    <location>
        <begin position="155"/>
        <end position="368"/>
    </location>
</feature>
<dbReference type="InterPro" id="IPR051045">
    <property type="entry name" value="TonB-dependent_transducer"/>
</dbReference>
<feature type="transmembrane region" description="Helical" evidence="11">
    <location>
        <begin position="108"/>
        <end position="129"/>
    </location>
</feature>
<evidence type="ECO:0000313" key="14">
    <source>
        <dbReference type="Proteomes" id="UP000298588"/>
    </source>
</evidence>
<evidence type="ECO:0000256" key="5">
    <source>
        <dbReference type="ARBA" id="ARBA00022519"/>
    </source>
</evidence>
<reference evidence="13 14" key="1">
    <citation type="submission" date="2019-04" db="EMBL/GenBank/DDBJ databases">
        <title>Phreatobacter aquaticus sp. nov.</title>
        <authorList>
            <person name="Choi A."/>
            <person name="Baek K."/>
        </authorList>
    </citation>
    <scope>NUCLEOTIDE SEQUENCE [LARGE SCALE GENOMIC DNA]</scope>
    <source>
        <strain evidence="13 14">NMCR1094</strain>
    </source>
</reference>
<proteinExistence type="inferred from homology"/>
<evidence type="ECO:0000259" key="12">
    <source>
        <dbReference type="PROSITE" id="PS52015"/>
    </source>
</evidence>
<dbReference type="InterPro" id="IPR006260">
    <property type="entry name" value="TonB/TolA_C"/>
</dbReference>
<evidence type="ECO:0000256" key="11">
    <source>
        <dbReference type="SAM" id="Phobius"/>
    </source>
</evidence>
<dbReference type="NCBIfam" id="TIGR01352">
    <property type="entry name" value="tonB_Cterm"/>
    <property type="match status" value="1"/>
</dbReference>
<evidence type="ECO:0000256" key="10">
    <source>
        <dbReference type="SAM" id="MobiDB-lite"/>
    </source>
</evidence>
<dbReference type="PANTHER" id="PTHR33446:SF13">
    <property type="entry name" value="TONB PROTEIN"/>
    <property type="match status" value="1"/>
</dbReference>
<dbReference type="PANTHER" id="PTHR33446">
    <property type="entry name" value="PROTEIN TONB-RELATED"/>
    <property type="match status" value="1"/>
</dbReference>
<keyword evidence="8 11" id="KW-1133">Transmembrane helix</keyword>
<gene>
    <name evidence="13" type="ORF">E8L99_14790</name>
</gene>
<comment type="subcellular location">
    <subcellularLocation>
        <location evidence="1">Cell inner membrane</location>
        <topology evidence="1">Single-pass membrane protein</topology>
        <orientation evidence="1">Periplasmic side</orientation>
    </subcellularLocation>
</comment>
<feature type="domain" description="TonB C-terminal" evidence="12">
    <location>
        <begin position="377"/>
        <end position="467"/>
    </location>
</feature>
<keyword evidence="9 11" id="KW-0472">Membrane</keyword>
<dbReference type="AlphaFoldDB" id="A0A4D7QS64"/>
<feature type="compositionally biased region" description="Low complexity" evidence="10">
    <location>
        <begin position="338"/>
        <end position="368"/>
    </location>
</feature>
<comment type="similarity">
    <text evidence="2">Belongs to the TonB family.</text>
</comment>
<dbReference type="Proteomes" id="UP000298588">
    <property type="component" value="Chromosome"/>
</dbReference>
<dbReference type="SUPFAM" id="SSF74653">
    <property type="entry name" value="TolA/TonB C-terminal domain"/>
    <property type="match status" value="1"/>
</dbReference>
<sequence length="467" mass="48139">MARAAALRRDETWEAASVPSSGACRRLEPILIPAPANQLAGPGASPDIEAIKAAILLCARRDHLALDAEAPIPSVPASDPVSIDVPPVETADRELACPVPLRARRITLGLAASLFLHIAAAAAALYLGLSEPPASATADDSVAVEVVAGLPGAAAVQDQASGREDTDTPNASAEQRNVEAPPVETPRVEEADPAAKPGDEPPVAQPDPVTSAQTVLDIPPPPPAPEMLAITTEPVPPPPVVAVQDTPPPPLPQPEQRVETEAPSPVLAMVTPQQPVPPVVQPHTPPRETPQPVATPQPVQTRRPPTRREAPTTRQQVRPTRQVAATPSPERASRREAPAPSRAASAPRGEGTGQQNSQASNGQGATGGAASASAVASWRAQVLAHLARFKVYPNQARDRGITGRAAIAFTLSRGGQVTASSLAGSSGAAILDQATIAMLRRAQPFPPMPAGGPASMSFTAGINYSLR</sequence>
<evidence type="ECO:0000256" key="8">
    <source>
        <dbReference type="ARBA" id="ARBA00022989"/>
    </source>
</evidence>
<dbReference type="OrthoDB" id="8481221at2"/>
<organism evidence="13 14">
    <name type="scientific">Phreatobacter aquaticus</name>
    <dbReference type="NCBI Taxonomy" id="2570229"/>
    <lineage>
        <taxon>Bacteria</taxon>
        <taxon>Pseudomonadati</taxon>
        <taxon>Pseudomonadota</taxon>
        <taxon>Alphaproteobacteria</taxon>
        <taxon>Hyphomicrobiales</taxon>
        <taxon>Phreatobacteraceae</taxon>
        <taxon>Phreatobacter</taxon>
    </lineage>
</organism>
<evidence type="ECO:0000256" key="3">
    <source>
        <dbReference type="ARBA" id="ARBA00022448"/>
    </source>
</evidence>
<feature type="compositionally biased region" description="Pro residues" evidence="10">
    <location>
        <begin position="274"/>
        <end position="295"/>
    </location>
</feature>
<dbReference type="GO" id="GO:0055085">
    <property type="term" value="P:transmembrane transport"/>
    <property type="evidence" value="ECO:0007669"/>
    <property type="project" value="InterPro"/>
</dbReference>
<evidence type="ECO:0000256" key="6">
    <source>
        <dbReference type="ARBA" id="ARBA00022692"/>
    </source>
</evidence>
<dbReference type="Gene3D" id="3.30.1150.10">
    <property type="match status" value="1"/>
</dbReference>
<evidence type="ECO:0000256" key="1">
    <source>
        <dbReference type="ARBA" id="ARBA00004383"/>
    </source>
</evidence>
<keyword evidence="7" id="KW-0653">Protein transport</keyword>
<dbReference type="PROSITE" id="PS52015">
    <property type="entry name" value="TONB_CTD"/>
    <property type="match status" value="1"/>
</dbReference>
<dbReference type="Pfam" id="PF03544">
    <property type="entry name" value="TonB_C"/>
    <property type="match status" value="1"/>
</dbReference>
<dbReference type="KEGG" id="paqt:E8L99_14790"/>
<dbReference type="GO" id="GO:0005886">
    <property type="term" value="C:plasma membrane"/>
    <property type="evidence" value="ECO:0007669"/>
    <property type="project" value="UniProtKB-SubCell"/>
</dbReference>
<evidence type="ECO:0000256" key="4">
    <source>
        <dbReference type="ARBA" id="ARBA00022475"/>
    </source>
</evidence>
<keyword evidence="6 11" id="KW-0812">Transmembrane</keyword>
<evidence type="ECO:0000313" key="13">
    <source>
        <dbReference type="EMBL" id="QCK86932.1"/>
    </source>
</evidence>
<dbReference type="GO" id="GO:0015031">
    <property type="term" value="P:protein transport"/>
    <property type="evidence" value="ECO:0007669"/>
    <property type="project" value="UniProtKB-KW"/>
</dbReference>
<protein>
    <submittedName>
        <fullName evidence="13">TonB family protein</fullName>
    </submittedName>
</protein>
<accession>A0A4D7QS64</accession>
<keyword evidence="14" id="KW-1185">Reference proteome</keyword>
<dbReference type="RefSeq" id="WP_137100263.1">
    <property type="nucleotide sequence ID" value="NZ_CP039865.1"/>
</dbReference>
<evidence type="ECO:0000256" key="9">
    <source>
        <dbReference type="ARBA" id="ARBA00023136"/>
    </source>
</evidence>
<evidence type="ECO:0000256" key="7">
    <source>
        <dbReference type="ARBA" id="ARBA00022927"/>
    </source>
</evidence>
<evidence type="ECO:0000256" key="2">
    <source>
        <dbReference type="ARBA" id="ARBA00006555"/>
    </source>
</evidence>
<keyword evidence="3" id="KW-0813">Transport</keyword>
<name>A0A4D7QS64_9HYPH</name>
<dbReference type="InterPro" id="IPR037682">
    <property type="entry name" value="TonB_C"/>
</dbReference>
<keyword evidence="5" id="KW-0997">Cell inner membrane</keyword>
<dbReference type="EMBL" id="CP039865">
    <property type="protein sequence ID" value="QCK86932.1"/>
    <property type="molecule type" value="Genomic_DNA"/>
</dbReference>
<keyword evidence="4" id="KW-1003">Cell membrane</keyword>
<feature type="compositionally biased region" description="Pro residues" evidence="10">
    <location>
        <begin position="234"/>
        <end position="253"/>
    </location>
</feature>